<evidence type="ECO:0000313" key="4">
    <source>
        <dbReference type="EMBL" id="APL96571.1"/>
    </source>
</evidence>
<evidence type="ECO:0000259" key="3">
    <source>
        <dbReference type="Pfam" id="PF16976"/>
    </source>
</evidence>
<name>A0A1L5BUP6_SPHIB</name>
<accession>A0A1L5BUP6</accession>
<protein>
    <submittedName>
        <fullName evidence="4">Flp pilus assembly protein CpaB</fullName>
    </submittedName>
</protein>
<dbReference type="NCBIfam" id="TIGR03177">
    <property type="entry name" value="pilus_cpaB"/>
    <property type="match status" value="1"/>
</dbReference>
<dbReference type="Pfam" id="PF16976">
    <property type="entry name" value="RcpC"/>
    <property type="match status" value="1"/>
</dbReference>
<dbReference type="KEGG" id="sinb:SIDU_18120"/>
<dbReference type="InterPro" id="IPR017592">
    <property type="entry name" value="Pilus_assmbl_Flp-typ_CpaB"/>
</dbReference>
<dbReference type="AlphaFoldDB" id="A0A1L5BUP6"/>
<dbReference type="EMBL" id="CP013072">
    <property type="protein sequence ID" value="APL96571.1"/>
    <property type="molecule type" value="Genomic_DNA"/>
</dbReference>
<reference evidence="4 5" key="1">
    <citation type="journal article" date="2012" name="J. Bacteriol.">
        <title>Genome sequence of Sphingobium indicum B90A, a hexachlorocyclohexane-degrading bacterium.</title>
        <authorList>
            <person name="Anand S."/>
            <person name="Sangwan N."/>
            <person name="Lata P."/>
            <person name="Kaur J."/>
            <person name="Dua A."/>
            <person name="Singh A.K."/>
            <person name="Verma M."/>
            <person name="Kaur J."/>
            <person name="Khurana J.P."/>
            <person name="Khurana P."/>
            <person name="Mathur S."/>
            <person name="Lal R."/>
        </authorList>
    </citation>
    <scope>NUCLEOTIDE SEQUENCE [LARGE SCALE GENOMIC DNA]</scope>
    <source>
        <strain evidence="5">DSM 16412 / CCM 7286 / MTCC 6364 / B90A</strain>
        <plasmid evidence="4">pSRL2</plasmid>
    </source>
</reference>
<organism evidence="4 5">
    <name type="scientific">Sphingobium indicum (strain DSM 16412 / CCM 7286 / MTCC 6364 / B90A)</name>
    <dbReference type="NCBI Taxonomy" id="861109"/>
    <lineage>
        <taxon>Bacteria</taxon>
        <taxon>Pseudomonadati</taxon>
        <taxon>Pseudomonadota</taxon>
        <taxon>Alphaproteobacteria</taxon>
        <taxon>Sphingomonadales</taxon>
        <taxon>Sphingomonadaceae</taxon>
        <taxon>Sphingobium</taxon>
    </lineage>
</organism>
<keyword evidence="4" id="KW-0614">Plasmid</keyword>
<proteinExistence type="predicted"/>
<gene>
    <name evidence="4" type="ORF">SIDU_18120</name>
</gene>
<evidence type="ECO:0000259" key="2">
    <source>
        <dbReference type="Pfam" id="PF08666"/>
    </source>
</evidence>
<feature type="domain" description="SAF" evidence="2">
    <location>
        <begin position="53"/>
        <end position="104"/>
    </location>
</feature>
<dbReference type="RefSeq" id="WP_007684458.1">
    <property type="nucleotide sequence ID" value="NZ_CP013072.1"/>
</dbReference>
<geneLocation type="plasmid" evidence="4 5">
    <name>pSRL2</name>
</geneLocation>
<dbReference type="InterPro" id="IPR031571">
    <property type="entry name" value="RcpC_dom"/>
</dbReference>
<evidence type="ECO:0000313" key="5">
    <source>
        <dbReference type="Proteomes" id="UP000004550"/>
    </source>
</evidence>
<sequence length="302" mass="30343">MRLGSKAKLTIAVGLTAASAFLALGVRELRNASAATVQGEAAPVRVAAPVLLVRAARAIRTGETITAAMIRNAPGDPTRYPYAATSAEVVGKVATRDIGLHALIARDAVGMESKLAIRVPMGMRAISIDTTAEIAVAGLIRPGDRVDVQVVYPGADAISGARGSGRSRAQALLQMVQVLAVGEVVVGTQQASGANGGVEGALSSPPPPARTVTLALTPEQVSILSLAKNIGALTLSLRNPADSAQVAVAVAASAGVEPVAAPAPMPGATAPASRATARPAPHAIELVVGSRRETIYSGSSAK</sequence>
<feature type="domain" description="Flp pilus assembly protein RcpC/CpaB" evidence="3">
    <location>
        <begin position="114"/>
        <end position="238"/>
    </location>
</feature>
<dbReference type="Pfam" id="PF08666">
    <property type="entry name" value="SAF"/>
    <property type="match status" value="1"/>
</dbReference>
<feature type="region of interest" description="Disordered" evidence="1">
    <location>
        <begin position="260"/>
        <end position="279"/>
    </location>
</feature>
<dbReference type="InterPro" id="IPR013974">
    <property type="entry name" value="SAF"/>
</dbReference>
<evidence type="ECO:0000256" key="1">
    <source>
        <dbReference type="SAM" id="MobiDB-lite"/>
    </source>
</evidence>
<dbReference type="Proteomes" id="UP000004550">
    <property type="component" value="Plasmid pSRL2"/>
</dbReference>